<keyword evidence="3" id="KW-1185">Reference proteome</keyword>
<feature type="signal peptide" evidence="1">
    <location>
        <begin position="1"/>
        <end position="24"/>
    </location>
</feature>
<comment type="caution">
    <text evidence="2">The sequence shown here is derived from an EMBL/GenBank/DDBJ whole genome shotgun (WGS) entry which is preliminary data.</text>
</comment>
<evidence type="ECO:0000313" key="3">
    <source>
        <dbReference type="Proteomes" id="UP001596086"/>
    </source>
</evidence>
<dbReference type="RefSeq" id="WP_379768678.1">
    <property type="nucleotide sequence ID" value="NZ_JBHSMZ010000004.1"/>
</dbReference>
<evidence type="ECO:0000313" key="2">
    <source>
        <dbReference type="EMBL" id="MFC5548191.1"/>
    </source>
</evidence>
<organism evidence="2 3">
    <name type="scientific">Massilia aerilata</name>
    <dbReference type="NCBI Taxonomy" id="453817"/>
    <lineage>
        <taxon>Bacteria</taxon>
        <taxon>Pseudomonadati</taxon>
        <taxon>Pseudomonadota</taxon>
        <taxon>Betaproteobacteria</taxon>
        <taxon>Burkholderiales</taxon>
        <taxon>Oxalobacteraceae</taxon>
        <taxon>Telluria group</taxon>
        <taxon>Massilia</taxon>
    </lineage>
</organism>
<dbReference type="Proteomes" id="UP001596086">
    <property type="component" value="Unassembled WGS sequence"/>
</dbReference>
<dbReference type="EMBL" id="JBHSMZ010000004">
    <property type="protein sequence ID" value="MFC5548191.1"/>
    <property type="molecule type" value="Genomic_DNA"/>
</dbReference>
<sequence>MTAPTRSTVTIFAAAAIAAGGTKAAPAAGGTGGWVDVRTLNGGQLAWSVKNGSSAPTVQGQFTFQVSDDGANNITDLWTGGGDTVASSEQTGLIDLPATASYVRMLCYGNTTNAVTFRGVLFAKG</sequence>
<name>A0ABW0RTN2_9BURK</name>
<evidence type="ECO:0008006" key="4">
    <source>
        <dbReference type="Google" id="ProtNLM"/>
    </source>
</evidence>
<protein>
    <recommendedName>
        <fullName evidence="4">F5/8 type C domain-containing protein</fullName>
    </recommendedName>
</protein>
<keyword evidence="1" id="KW-0732">Signal</keyword>
<proteinExistence type="predicted"/>
<feature type="chain" id="PRO_5045457024" description="F5/8 type C domain-containing protein" evidence="1">
    <location>
        <begin position="25"/>
        <end position="125"/>
    </location>
</feature>
<gene>
    <name evidence="2" type="ORF">ACFPO9_06645</name>
</gene>
<reference evidence="3" key="1">
    <citation type="journal article" date="2019" name="Int. J. Syst. Evol. Microbiol.">
        <title>The Global Catalogue of Microorganisms (GCM) 10K type strain sequencing project: providing services to taxonomists for standard genome sequencing and annotation.</title>
        <authorList>
            <consortium name="The Broad Institute Genomics Platform"/>
            <consortium name="The Broad Institute Genome Sequencing Center for Infectious Disease"/>
            <person name="Wu L."/>
            <person name="Ma J."/>
        </authorList>
    </citation>
    <scope>NUCLEOTIDE SEQUENCE [LARGE SCALE GENOMIC DNA]</scope>
    <source>
        <strain evidence="3">CGMCC 4.5798</strain>
    </source>
</reference>
<dbReference type="Gene3D" id="2.60.120.260">
    <property type="entry name" value="Galactose-binding domain-like"/>
    <property type="match status" value="1"/>
</dbReference>
<evidence type="ECO:0000256" key="1">
    <source>
        <dbReference type="SAM" id="SignalP"/>
    </source>
</evidence>
<accession>A0ABW0RTN2</accession>